<reference evidence="2 3" key="1">
    <citation type="submission" date="2019-07" db="EMBL/GenBank/DDBJ databases">
        <title>Lentzea xizangensis sp. nov., isolated from Qinghai-Tibetan Plateau Soils.</title>
        <authorList>
            <person name="Huang J."/>
        </authorList>
    </citation>
    <scope>NUCLEOTIDE SEQUENCE [LARGE SCALE GENOMIC DNA]</scope>
    <source>
        <strain evidence="2 3">FXJ1.1311</strain>
    </source>
</reference>
<feature type="transmembrane region" description="Helical" evidence="1">
    <location>
        <begin position="20"/>
        <end position="38"/>
    </location>
</feature>
<organism evidence="2 3">
    <name type="scientific">Lentzea tibetensis</name>
    <dbReference type="NCBI Taxonomy" id="2591470"/>
    <lineage>
        <taxon>Bacteria</taxon>
        <taxon>Bacillati</taxon>
        <taxon>Actinomycetota</taxon>
        <taxon>Actinomycetes</taxon>
        <taxon>Pseudonocardiales</taxon>
        <taxon>Pseudonocardiaceae</taxon>
        <taxon>Lentzea</taxon>
    </lineage>
</organism>
<dbReference type="RefSeq" id="WP_146350450.1">
    <property type="nucleotide sequence ID" value="NZ_VOBR01000005.1"/>
</dbReference>
<evidence type="ECO:0000313" key="2">
    <source>
        <dbReference type="EMBL" id="TWP52394.1"/>
    </source>
</evidence>
<keyword evidence="1" id="KW-0472">Membrane</keyword>
<accession>A0A563EZ31</accession>
<evidence type="ECO:0000313" key="3">
    <source>
        <dbReference type="Proteomes" id="UP000316639"/>
    </source>
</evidence>
<dbReference type="OrthoDB" id="9939713at2"/>
<feature type="transmembrane region" description="Helical" evidence="1">
    <location>
        <begin position="44"/>
        <end position="61"/>
    </location>
</feature>
<comment type="caution">
    <text evidence="2">The sequence shown here is derived from an EMBL/GenBank/DDBJ whole genome shotgun (WGS) entry which is preliminary data.</text>
</comment>
<dbReference type="EMBL" id="VOBR01000005">
    <property type="protein sequence ID" value="TWP52394.1"/>
    <property type="molecule type" value="Genomic_DNA"/>
</dbReference>
<keyword evidence="3" id="KW-1185">Reference proteome</keyword>
<name>A0A563EZ31_9PSEU</name>
<keyword evidence="1" id="KW-1133">Transmembrane helix</keyword>
<sequence>MASIDDRSRTNGMDDQRTRLVLSGVFGLLSIANLGMVVTEPTAWQGTFAAALLIVALWLWFNTPGKVTR</sequence>
<dbReference type="AlphaFoldDB" id="A0A563EZ31"/>
<keyword evidence="1" id="KW-0812">Transmembrane</keyword>
<dbReference type="Proteomes" id="UP000316639">
    <property type="component" value="Unassembled WGS sequence"/>
</dbReference>
<protein>
    <submittedName>
        <fullName evidence="2">Uncharacterized protein</fullName>
    </submittedName>
</protein>
<evidence type="ECO:0000256" key="1">
    <source>
        <dbReference type="SAM" id="Phobius"/>
    </source>
</evidence>
<proteinExistence type="predicted"/>
<gene>
    <name evidence="2" type="ORF">FKR81_08630</name>
</gene>